<reference evidence="6 7" key="1">
    <citation type="journal article" date="2024" name="Int. J. Syst. Evol. Microbiol.">
        <title>Paenibacillus hexagrammi sp. nov., a novel bacterium isolated from the gut content of Hexagrammos agrammus.</title>
        <authorList>
            <person name="Jung H.K."/>
            <person name="Kim D.G."/>
            <person name="Zin H."/>
            <person name="Park J."/>
            <person name="Jung H."/>
            <person name="Kim Y.O."/>
            <person name="Kong H.J."/>
            <person name="Kim J.W."/>
            <person name="Kim Y.S."/>
        </authorList>
    </citation>
    <scope>NUCLEOTIDE SEQUENCE [LARGE SCALE GENOMIC DNA]</scope>
    <source>
        <strain evidence="6 7">YPD9-1</strain>
    </source>
</reference>
<dbReference type="PANTHER" id="PTHR30126:SF40">
    <property type="entry name" value="HTH-TYPE TRANSCRIPTIONAL REGULATOR GLTR"/>
    <property type="match status" value="1"/>
</dbReference>
<dbReference type="PANTHER" id="PTHR30126">
    <property type="entry name" value="HTH-TYPE TRANSCRIPTIONAL REGULATOR"/>
    <property type="match status" value="1"/>
</dbReference>
<accession>A0ABY3SK45</accession>
<dbReference type="EMBL" id="CP090978">
    <property type="protein sequence ID" value="UJF33890.1"/>
    <property type="molecule type" value="Genomic_DNA"/>
</dbReference>
<comment type="similarity">
    <text evidence="1">Belongs to the LysR transcriptional regulatory family.</text>
</comment>
<evidence type="ECO:0000256" key="2">
    <source>
        <dbReference type="ARBA" id="ARBA00023015"/>
    </source>
</evidence>
<keyword evidence="3" id="KW-0238">DNA-binding</keyword>
<dbReference type="InterPro" id="IPR036388">
    <property type="entry name" value="WH-like_DNA-bd_sf"/>
</dbReference>
<dbReference type="Pfam" id="PF03466">
    <property type="entry name" value="LysR_substrate"/>
    <property type="match status" value="1"/>
</dbReference>
<organism evidence="6 7">
    <name type="scientific">Paenibacillus hexagrammi</name>
    <dbReference type="NCBI Taxonomy" id="2908839"/>
    <lineage>
        <taxon>Bacteria</taxon>
        <taxon>Bacillati</taxon>
        <taxon>Bacillota</taxon>
        <taxon>Bacilli</taxon>
        <taxon>Bacillales</taxon>
        <taxon>Paenibacillaceae</taxon>
        <taxon>Paenibacillus</taxon>
    </lineage>
</organism>
<keyword evidence="4" id="KW-0804">Transcription</keyword>
<gene>
    <name evidence="6" type="ORF">L0M14_01115</name>
</gene>
<dbReference type="InterPro" id="IPR036390">
    <property type="entry name" value="WH_DNA-bd_sf"/>
</dbReference>
<dbReference type="InterPro" id="IPR000847">
    <property type="entry name" value="LysR_HTH_N"/>
</dbReference>
<dbReference type="SUPFAM" id="SSF53850">
    <property type="entry name" value="Periplasmic binding protein-like II"/>
    <property type="match status" value="1"/>
</dbReference>
<dbReference type="CDD" id="cd05466">
    <property type="entry name" value="PBP2_LTTR_substrate"/>
    <property type="match status" value="1"/>
</dbReference>
<evidence type="ECO:0000313" key="7">
    <source>
        <dbReference type="Proteomes" id="UP001649230"/>
    </source>
</evidence>
<sequence length="294" mass="33065">MDIQYYVTFREVARSLNYTRAAETLGYSQPSITVQIQKLEKYYGVKLIGREGKSLQLTPGGVQFLAYADRIVTAHMEAKYLFSAQDEVELKIGTIETMTAYFLPPYLQQMKRQFPNSSLTIIPSNEPDIMDQVKKGSLDIGIILDPHYSDPQLRTIAIRREELIVVCPPGHELLKRREISISELADSQLLLTEKGCTYRSALEQQLEDQRVHYQVISELGSIEAIKQCIRIGLGIALIPKITVQTELDKGQLGAIPLAEGSLPDFYTQIILSKNKFITPALEHFISLLTSTGES</sequence>
<evidence type="ECO:0000256" key="3">
    <source>
        <dbReference type="ARBA" id="ARBA00023125"/>
    </source>
</evidence>
<proteinExistence type="inferred from homology"/>
<keyword evidence="2" id="KW-0805">Transcription regulation</keyword>
<keyword evidence="7" id="KW-1185">Reference proteome</keyword>
<dbReference type="Gene3D" id="3.40.190.290">
    <property type="match status" value="1"/>
</dbReference>
<evidence type="ECO:0000256" key="4">
    <source>
        <dbReference type="ARBA" id="ARBA00023163"/>
    </source>
</evidence>
<dbReference type="SUPFAM" id="SSF46785">
    <property type="entry name" value="Winged helix' DNA-binding domain"/>
    <property type="match status" value="1"/>
</dbReference>
<dbReference type="PROSITE" id="PS50931">
    <property type="entry name" value="HTH_LYSR"/>
    <property type="match status" value="1"/>
</dbReference>
<protein>
    <submittedName>
        <fullName evidence="6">LysR family transcriptional regulator</fullName>
    </submittedName>
</protein>
<dbReference type="Gene3D" id="1.10.10.10">
    <property type="entry name" value="Winged helix-like DNA-binding domain superfamily/Winged helix DNA-binding domain"/>
    <property type="match status" value="1"/>
</dbReference>
<dbReference type="Proteomes" id="UP001649230">
    <property type="component" value="Chromosome"/>
</dbReference>
<dbReference type="Pfam" id="PF00126">
    <property type="entry name" value="HTH_1"/>
    <property type="match status" value="1"/>
</dbReference>
<dbReference type="RefSeq" id="WP_235120281.1">
    <property type="nucleotide sequence ID" value="NZ_CP090978.1"/>
</dbReference>
<dbReference type="PRINTS" id="PR00039">
    <property type="entry name" value="HTHLYSR"/>
</dbReference>
<dbReference type="InterPro" id="IPR005119">
    <property type="entry name" value="LysR_subst-bd"/>
</dbReference>
<evidence type="ECO:0000259" key="5">
    <source>
        <dbReference type="PROSITE" id="PS50931"/>
    </source>
</evidence>
<feature type="domain" description="HTH lysR-type" evidence="5">
    <location>
        <begin position="1"/>
        <end position="58"/>
    </location>
</feature>
<evidence type="ECO:0000256" key="1">
    <source>
        <dbReference type="ARBA" id="ARBA00009437"/>
    </source>
</evidence>
<evidence type="ECO:0000313" key="6">
    <source>
        <dbReference type="EMBL" id="UJF33890.1"/>
    </source>
</evidence>
<name>A0ABY3SK45_9BACL</name>